<dbReference type="Proteomes" id="UP000024376">
    <property type="component" value="Unassembled WGS sequence"/>
</dbReference>
<gene>
    <name evidence="1" type="ORF">M419DRAFT_135045</name>
</gene>
<dbReference type="HOGENOM" id="CLU_1332084_0_0_1"/>
<evidence type="ECO:0000313" key="2">
    <source>
        <dbReference type="Proteomes" id="UP000024376"/>
    </source>
</evidence>
<reference evidence="2" key="1">
    <citation type="journal article" date="2013" name="Ind. Biotechnol.">
        <title>Comparative genomics analysis of Trichoderma reesei strains.</title>
        <authorList>
            <person name="Koike H."/>
            <person name="Aerts A."/>
            <person name="LaButti K."/>
            <person name="Grigoriev I.V."/>
            <person name="Baker S.E."/>
        </authorList>
    </citation>
    <scope>NUCLEOTIDE SEQUENCE [LARGE SCALE GENOMIC DNA]</scope>
    <source>
        <strain evidence="2">ATCC 56765 / BCRC 32924 / NRRL 11460 / Rut C-30</strain>
    </source>
</reference>
<dbReference type="OrthoDB" id="10564810at2759"/>
<protein>
    <submittedName>
        <fullName evidence="1">Uncharacterized protein</fullName>
    </submittedName>
</protein>
<organism evidence="1 2">
    <name type="scientific">Hypocrea jecorina (strain ATCC 56765 / BCRC 32924 / NRRL 11460 / Rut C-30)</name>
    <name type="common">Trichoderma reesei</name>
    <dbReference type="NCBI Taxonomy" id="1344414"/>
    <lineage>
        <taxon>Eukaryota</taxon>
        <taxon>Fungi</taxon>
        <taxon>Dikarya</taxon>
        <taxon>Ascomycota</taxon>
        <taxon>Pezizomycotina</taxon>
        <taxon>Sordariomycetes</taxon>
        <taxon>Hypocreomycetidae</taxon>
        <taxon>Hypocreales</taxon>
        <taxon>Hypocreaceae</taxon>
        <taxon>Trichoderma</taxon>
    </lineage>
</organism>
<proteinExistence type="predicted"/>
<dbReference type="EMBL" id="KI911185">
    <property type="protein sequence ID" value="ETR96840.1"/>
    <property type="molecule type" value="Genomic_DNA"/>
</dbReference>
<name>A0A024RXG2_HYPJR</name>
<sequence>MPLEAAGFGFLWASTLSGIISGALRGHLQVVIWLTGGGAARLPTAVSRPFRRPLGSSSPGGCCHPSGWGISSASQSVDDGGQTQCCSRETVDRLGRLSADAILAASWDRRKCTAGNHYVGARLQPWSHGFHWTLQKLAEEAISLHDGVILQQHYSCCDGGQPDVDEEVQTKSIPRFASSYEKQQTNMAYTYGQAPRRLHIHIYRAA</sequence>
<evidence type="ECO:0000313" key="1">
    <source>
        <dbReference type="EMBL" id="ETR96840.1"/>
    </source>
</evidence>
<dbReference type="AlphaFoldDB" id="A0A024RXG2"/>
<accession>A0A024RXG2</accession>
<dbReference type="KEGG" id="trr:M419DRAFT_135045"/>